<accession>A0A1I7UZQ1</accession>
<organism evidence="2 3">
    <name type="scientific">Caenorhabditis tropicalis</name>
    <dbReference type="NCBI Taxonomy" id="1561998"/>
    <lineage>
        <taxon>Eukaryota</taxon>
        <taxon>Metazoa</taxon>
        <taxon>Ecdysozoa</taxon>
        <taxon>Nematoda</taxon>
        <taxon>Chromadorea</taxon>
        <taxon>Rhabditida</taxon>
        <taxon>Rhabditina</taxon>
        <taxon>Rhabditomorpha</taxon>
        <taxon>Rhabditoidea</taxon>
        <taxon>Rhabditidae</taxon>
        <taxon>Peloderinae</taxon>
        <taxon>Caenorhabditis</taxon>
    </lineage>
</organism>
<dbReference type="AlphaFoldDB" id="A0A1I7UZQ1"/>
<reference evidence="3" key="1">
    <citation type="submission" date="2016-11" db="UniProtKB">
        <authorList>
            <consortium name="WormBaseParasite"/>
        </authorList>
    </citation>
    <scope>IDENTIFICATION</scope>
</reference>
<feature type="signal peptide" evidence="1">
    <location>
        <begin position="1"/>
        <end position="15"/>
    </location>
</feature>
<proteinExistence type="predicted"/>
<name>A0A1I7UZQ1_9PELO</name>
<dbReference type="Proteomes" id="UP000095282">
    <property type="component" value="Unplaced"/>
</dbReference>
<evidence type="ECO:0000256" key="1">
    <source>
        <dbReference type="SAM" id="SignalP"/>
    </source>
</evidence>
<keyword evidence="1" id="KW-0732">Signal</keyword>
<feature type="chain" id="PRO_5011955499" evidence="1">
    <location>
        <begin position="16"/>
        <end position="222"/>
    </location>
</feature>
<evidence type="ECO:0000313" key="3">
    <source>
        <dbReference type="WBParaSite" id="Csp11.Scaffold630.g20957.t1"/>
    </source>
</evidence>
<protein>
    <submittedName>
        <fullName evidence="3">Secreted protein</fullName>
    </submittedName>
</protein>
<sequence>MLLLFFLFLAANSSNEILDPNRIEEICLEAPEKLLDFDYMIKNKYYIDKSLIKVAIGVIGVTELRNVLSFTAPLPWRLNSTIPSPEAVKSAASVQEYYLLKEPRNPAHITFVESFSVQRRYPGAVIAINKRYPLVRTIFRKSFEKILAIYGRIDREIVDFMISEFLEIYEKVSREFLIMQVFWVFKEKNSKIQMIEKKEEEEPVPIVKRQSFWSRILSFFSL</sequence>
<dbReference type="WBParaSite" id="Csp11.Scaffold630.g20957.t1">
    <property type="protein sequence ID" value="Csp11.Scaffold630.g20957.t1"/>
    <property type="gene ID" value="Csp11.Scaffold630.g20957"/>
</dbReference>
<keyword evidence="2" id="KW-1185">Reference proteome</keyword>
<evidence type="ECO:0000313" key="2">
    <source>
        <dbReference type="Proteomes" id="UP000095282"/>
    </source>
</evidence>